<reference evidence="5 6" key="1">
    <citation type="journal article" date="2007" name="Photosyn. Res.">
        <title>Complete nucleotide sequence of the freshwater unicellular cyanobacterium Synechococcus elongatus PCC 6301 chromosome: gene content and organization.</title>
        <authorList>
            <person name="Sugita C."/>
            <person name="Ogata K."/>
            <person name="Shikata M."/>
            <person name="Jikuya H."/>
            <person name="Takano J."/>
            <person name="Furumichi M."/>
            <person name="Kanehisa M."/>
            <person name="Omata T."/>
            <person name="Sugiura M."/>
            <person name="Sugita M."/>
        </authorList>
    </citation>
    <scope>NUCLEOTIDE SEQUENCE [LARGE SCALE GENOMIC DNA]</scope>
    <source>
        <strain evidence="6">ATCC 27144 / PCC 6301 / SAUG 1402/1</strain>
    </source>
</reference>
<evidence type="ECO:0000256" key="4">
    <source>
        <dbReference type="SAM" id="Phobius"/>
    </source>
</evidence>
<dbReference type="GeneID" id="72430888"/>
<feature type="region of interest" description="Disordered" evidence="3">
    <location>
        <begin position="175"/>
        <end position="197"/>
    </location>
</feature>
<dbReference type="EMBL" id="AP008231">
    <property type="protein sequence ID" value="BAD80271.1"/>
    <property type="molecule type" value="Genomic_DNA"/>
</dbReference>
<dbReference type="RefSeq" id="WP_011244391.1">
    <property type="nucleotide sequence ID" value="NC_006576.1"/>
</dbReference>
<proteinExistence type="inferred from homology"/>
<dbReference type="AlphaFoldDB" id="A0A0H3K520"/>
<name>A0A0H3K520_SYNP6</name>
<protein>
    <submittedName>
        <fullName evidence="5">Uncharacterized protein</fullName>
    </submittedName>
</protein>
<dbReference type="SUPFAM" id="SSF82171">
    <property type="entry name" value="DPP6 N-terminal domain-like"/>
    <property type="match status" value="1"/>
</dbReference>
<dbReference type="InterPro" id="IPR006311">
    <property type="entry name" value="TAT_signal"/>
</dbReference>
<dbReference type="eggNOG" id="COG0823">
    <property type="taxonomic scope" value="Bacteria"/>
</dbReference>
<keyword evidence="2 4" id="KW-0472">Membrane</keyword>
<accession>A0A0H3K520</accession>
<evidence type="ECO:0000313" key="5">
    <source>
        <dbReference type="EMBL" id="BAD80271.1"/>
    </source>
</evidence>
<dbReference type="KEGG" id="syc:syc2081_d"/>
<dbReference type="Pfam" id="PF07676">
    <property type="entry name" value="PD40"/>
    <property type="match status" value="2"/>
</dbReference>
<sequence>MPRRRRWSDRRRWLGLLAGVAVLLGIGAALLSWFLRPGAVVVTPNLNSRYSESQPALSGDGRYLAYVAERDGHRTIYLYDLQRRQLQPLPGFADRDAIAESPSLSWTGRYIAYVGSDRGRPEIQVYDRATQRREVLTQGWRGWVRQPSISPDGRLVAFESSRRGQWDIELFDRGELTELDRPEGSRESSAPIASPQP</sequence>
<comment type="similarity">
    <text evidence="1">Belongs to the TolB family.</text>
</comment>
<dbReference type="PANTHER" id="PTHR36842:SF2">
    <property type="entry name" value="SLR0505 PROTEIN"/>
    <property type="match status" value="1"/>
</dbReference>
<dbReference type="Proteomes" id="UP000001175">
    <property type="component" value="Chromosome"/>
</dbReference>
<dbReference type="PANTHER" id="PTHR36842">
    <property type="entry name" value="PROTEIN TOLB HOMOLOG"/>
    <property type="match status" value="1"/>
</dbReference>
<organism evidence="5 6">
    <name type="scientific">Synechococcus sp. (strain ATCC 27144 / PCC 6301 / SAUG 1402/1)</name>
    <name type="common">Anacystis nidulans</name>
    <dbReference type="NCBI Taxonomy" id="269084"/>
    <lineage>
        <taxon>Bacteria</taxon>
        <taxon>Bacillati</taxon>
        <taxon>Cyanobacteriota</taxon>
        <taxon>Cyanophyceae</taxon>
        <taxon>Synechococcales</taxon>
        <taxon>Synechococcaceae</taxon>
        <taxon>Synechococcus</taxon>
    </lineage>
</organism>
<feature type="transmembrane region" description="Helical" evidence="4">
    <location>
        <begin position="12"/>
        <end position="35"/>
    </location>
</feature>
<evidence type="ECO:0000256" key="3">
    <source>
        <dbReference type="SAM" id="MobiDB-lite"/>
    </source>
</evidence>
<evidence type="ECO:0000256" key="1">
    <source>
        <dbReference type="ARBA" id="ARBA00009820"/>
    </source>
</evidence>
<keyword evidence="4" id="KW-0812">Transmembrane</keyword>
<dbReference type="InterPro" id="IPR011659">
    <property type="entry name" value="WD40"/>
</dbReference>
<evidence type="ECO:0000313" key="6">
    <source>
        <dbReference type="Proteomes" id="UP000001175"/>
    </source>
</evidence>
<keyword evidence="4" id="KW-1133">Transmembrane helix</keyword>
<dbReference type="PROSITE" id="PS51318">
    <property type="entry name" value="TAT"/>
    <property type="match status" value="1"/>
</dbReference>
<dbReference type="SMR" id="A0A0H3K520"/>
<feature type="compositionally biased region" description="Basic and acidic residues" evidence="3">
    <location>
        <begin position="175"/>
        <end position="186"/>
    </location>
</feature>
<dbReference type="InterPro" id="IPR011042">
    <property type="entry name" value="6-blade_b-propeller_TolB-like"/>
</dbReference>
<evidence type="ECO:0000256" key="2">
    <source>
        <dbReference type="ARBA" id="ARBA00023136"/>
    </source>
</evidence>
<gene>
    <name evidence="5" type="ordered locus">syc2081_d</name>
</gene>
<dbReference type="Gene3D" id="2.120.10.30">
    <property type="entry name" value="TolB, C-terminal domain"/>
    <property type="match status" value="1"/>
</dbReference>